<organism evidence="1 2">
    <name type="scientific">Daphnia magna</name>
    <dbReference type="NCBI Taxonomy" id="35525"/>
    <lineage>
        <taxon>Eukaryota</taxon>
        <taxon>Metazoa</taxon>
        <taxon>Ecdysozoa</taxon>
        <taxon>Arthropoda</taxon>
        <taxon>Crustacea</taxon>
        <taxon>Branchiopoda</taxon>
        <taxon>Diplostraca</taxon>
        <taxon>Cladocera</taxon>
        <taxon>Anomopoda</taxon>
        <taxon>Daphniidae</taxon>
        <taxon>Daphnia</taxon>
    </lineage>
</organism>
<accession>A0ABQ9YV84</accession>
<gene>
    <name evidence="1" type="ORF">OUZ56_006090</name>
</gene>
<evidence type="ECO:0000313" key="1">
    <source>
        <dbReference type="EMBL" id="KAK4004353.1"/>
    </source>
</evidence>
<name>A0ABQ9YV84_9CRUS</name>
<protein>
    <submittedName>
        <fullName evidence="1">Uncharacterized protein</fullName>
    </submittedName>
</protein>
<dbReference type="Proteomes" id="UP001234178">
    <property type="component" value="Unassembled WGS sequence"/>
</dbReference>
<evidence type="ECO:0000313" key="2">
    <source>
        <dbReference type="Proteomes" id="UP001234178"/>
    </source>
</evidence>
<reference evidence="1 2" key="1">
    <citation type="journal article" date="2023" name="Nucleic Acids Res.">
        <title>The hologenome of Daphnia magna reveals possible DNA methylation and microbiome-mediated evolution of the host genome.</title>
        <authorList>
            <person name="Chaturvedi A."/>
            <person name="Li X."/>
            <person name="Dhandapani V."/>
            <person name="Marshall H."/>
            <person name="Kissane S."/>
            <person name="Cuenca-Cambronero M."/>
            <person name="Asole G."/>
            <person name="Calvet F."/>
            <person name="Ruiz-Romero M."/>
            <person name="Marangio P."/>
            <person name="Guigo R."/>
            <person name="Rago D."/>
            <person name="Mirbahai L."/>
            <person name="Eastwood N."/>
            <person name="Colbourne J.K."/>
            <person name="Zhou J."/>
            <person name="Mallon E."/>
            <person name="Orsini L."/>
        </authorList>
    </citation>
    <scope>NUCLEOTIDE SEQUENCE [LARGE SCALE GENOMIC DNA]</scope>
    <source>
        <strain evidence="1">LRV0_1</strain>
    </source>
</reference>
<dbReference type="EMBL" id="JAOYFB010000001">
    <property type="protein sequence ID" value="KAK4004353.1"/>
    <property type="molecule type" value="Genomic_DNA"/>
</dbReference>
<proteinExistence type="predicted"/>
<comment type="caution">
    <text evidence="1">The sequence shown here is derived from an EMBL/GenBank/DDBJ whole genome shotgun (WGS) entry which is preliminary data.</text>
</comment>
<keyword evidence="2" id="KW-1185">Reference proteome</keyword>
<sequence>MKPGGSGHNNRRTISTSIARPRDIIYGRSSLPPTSVVFRDGLDVLWNGVLIFHHNVIGLANGSTSLGLGGQLLGIASSRHFTKVLSDVLRISDGIFRGGLVIFNRYPRDIQFGDRAVPRMSVGYHPYPGWINCGCPWERPVLWGKL</sequence>